<protein>
    <recommendedName>
        <fullName evidence="4">Secreted protein</fullName>
    </recommendedName>
</protein>
<keyword evidence="1" id="KW-0732">Signal</keyword>
<dbReference type="AlphaFoldDB" id="A0A397VL61"/>
<keyword evidence="3" id="KW-1185">Reference proteome</keyword>
<dbReference type="Proteomes" id="UP000266673">
    <property type="component" value="Unassembled WGS sequence"/>
</dbReference>
<sequence>MKLSSLRHFLIIQHLFFCLFITLTKSQKLPYKSFNYTENNLDKQNTTFLIADIKTYDDGTILLHIMRNQSKQTENCSKICGISFEQKLYIRLIFFKWNC</sequence>
<name>A0A397VL61_9GLOM</name>
<comment type="caution">
    <text evidence="2">The sequence shown here is derived from an EMBL/GenBank/DDBJ whole genome shotgun (WGS) entry which is preliminary data.</text>
</comment>
<evidence type="ECO:0000256" key="1">
    <source>
        <dbReference type="SAM" id="SignalP"/>
    </source>
</evidence>
<evidence type="ECO:0000313" key="3">
    <source>
        <dbReference type="Proteomes" id="UP000266673"/>
    </source>
</evidence>
<feature type="signal peptide" evidence="1">
    <location>
        <begin position="1"/>
        <end position="26"/>
    </location>
</feature>
<gene>
    <name evidence="2" type="ORF">C2G38_953821</name>
</gene>
<evidence type="ECO:0000313" key="2">
    <source>
        <dbReference type="EMBL" id="RIB22732.1"/>
    </source>
</evidence>
<evidence type="ECO:0008006" key="4">
    <source>
        <dbReference type="Google" id="ProtNLM"/>
    </source>
</evidence>
<reference evidence="2 3" key="1">
    <citation type="submission" date="2018-06" db="EMBL/GenBank/DDBJ databases">
        <title>Comparative genomics reveals the genomic features of Rhizophagus irregularis, R. cerebriforme, R. diaphanum and Gigaspora rosea, and their symbiotic lifestyle signature.</title>
        <authorList>
            <person name="Morin E."/>
            <person name="San Clemente H."/>
            <person name="Chen E.C.H."/>
            <person name="De La Providencia I."/>
            <person name="Hainaut M."/>
            <person name="Kuo A."/>
            <person name="Kohler A."/>
            <person name="Murat C."/>
            <person name="Tang N."/>
            <person name="Roy S."/>
            <person name="Loubradou J."/>
            <person name="Henrissat B."/>
            <person name="Grigoriev I.V."/>
            <person name="Corradi N."/>
            <person name="Roux C."/>
            <person name="Martin F.M."/>
        </authorList>
    </citation>
    <scope>NUCLEOTIDE SEQUENCE [LARGE SCALE GENOMIC DNA]</scope>
    <source>
        <strain evidence="2 3">DAOM 194757</strain>
    </source>
</reference>
<organism evidence="2 3">
    <name type="scientific">Gigaspora rosea</name>
    <dbReference type="NCBI Taxonomy" id="44941"/>
    <lineage>
        <taxon>Eukaryota</taxon>
        <taxon>Fungi</taxon>
        <taxon>Fungi incertae sedis</taxon>
        <taxon>Mucoromycota</taxon>
        <taxon>Glomeromycotina</taxon>
        <taxon>Glomeromycetes</taxon>
        <taxon>Diversisporales</taxon>
        <taxon>Gigasporaceae</taxon>
        <taxon>Gigaspora</taxon>
    </lineage>
</organism>
<feature type="chain" id="PRO_5017184839" description="Secreted protein" evidence="1">
    <location>
        <begin position="27"/>
        <end position="99"/>
    </location>
</feature>
<dbReference type="OrthoDB" id="2419474at2759"/>
<dbReference type="EMBL" id="QKWP01000295">
    <property type="protein sequence ID" value="RIB22732.1"/>
    <property type="molecule type" value="Genomic_DNA"/>
</dbReference>
<accession>A0A397VL61</accession>
<proteinExistence type="predicted"/>